<dbReference type="Proteomes" id="UP000228621">
    <property type="component" value="Unassembled WGS sequence"/>
</dbReference>
<sequence length="89" mass="9586">MSRKSLKHITIACGIIAILPLIGLLSAELAVAILNCRVSETGTSDCIVANKDIGMWLAVLYSGGWFSIITVPVAGLMTVICYKKYRDVN</sequence>
<dbReference type="RefSeq" id="WP_099641965.1">
    <property type="nucleotide sequence ID" value="NZ_NKHF01000043.1"/>
</dbReference>
<dbReference type="AlphaFoldDB" id="A0A2A5JR59"/>
<organism evidence="2 3">
    <name type="scientific">Pseudoalteromonas piscicida</name>
    <dbReference type="NCBI Taxonomy" id="43662"/>
    <lineage>
        <taxon>Bacteria</taxon>
        <taxon>Pseudomonadati</taxon>
        <taxon>Pseudomonadota</taxon>
        <taxon>Gammaproteobacteria</taxon>
        <taxon>Alteromonadales</taxon>
        <taxon>Pseudoalteromonadaceae</taxon>
        <taxon>Pseudoalteromonas</taxon>
    </lineage>
</organism>
<keyword evidence="3" id="KW-1185">Reference proteome</keyword>
<keyword evidence="1" id="KW-1133">Transmembrane helix</keyword>
<reference evidence="3" key="1">
    <citation type="journal article" date="2019" name="Genome Announc.">
        <title>Draft Genome Sequence of Pseudoalteromonas piscicida Strain 36Y ROTHPW, an Hypersaline Seawater Isolate from the South Coast of Sonora, Mexico.</title>
        <authorList>
            <person name="Sanchez-Diaz R."/>
            <person name="Molina-Garza Z.J."/>
            <person name="Cruz-Suarez L.E."/>
            <person name="Selvin J."/>
            <person name="Kiran G.S."/>
            <person name="Ibarra-Gamez J.C."/>
            <person name="Gomez-Gil B."/>
            <person name="Galaviz-Silva L."/>
        </authorList>
    </citation>
    <scope>NUCLEOTIDE SEQUENCE [LARGE SCALE GENOMIC DNA]</scope>
    <source>
        <strain evidence="3">36Y_RITHPW</strain>
    </source>
</reference>
<name>A0A2A5JR59_PSEO7</name>
<keyword evidence="1" id="KW-0472">Membrane</keyword>
<evidence type="ECO:0000313" key="3">
    <source>
        <dbReference type="Proteomes" id="UP000228621"/>
    </source>
</evidence>
<accession>A0A2A5JR59</accession>
<keyword evidence="1" id="KW-0812">Transmembrane</keyword>
<proteinExistence type="predicted"/>
<gene>
    <name evidence="2" type="ORF">CEX98_10185</name>
</gene>
<evidence type="ECO:0000313" key="2">
    <source>
        <dbReference type="EMBL" id="PCK31857.1"/>
    </source>
</evidence>
<evidence type="ECO:0000256" key="1">
    <source>
        <dbReference type="SAM" id="Phobius"/>
    </source>
</evidence>
<feature type="transmembrane region" description="Helical" evidence="1">
    <location>
        <begin position="53"/>
        <end position="82"/>
    </location>
</feature>
<comment type="caution">
    <text evidence="2">The sequence shown here is derived from an EMBL/GenBank/DDBJ whole genome shotgun (WGS) entry which is preliminary data.</text>
</comment>
<dbReference type="OrthoDB" id="6303312at2"/>
<feature type="transmembrane region" description="Helical" evidence="1">
    <location>
        <begin position="12"/>
        <end position="33"/>
    </location>
</feature>
<protein>
    <submittedName>
        <fullName evidence="2">Uncharacterized protein</fullName>
    </submittedName>
</protein>
<dbReference type="EMBL" id="NKHF01000043">
    <property type="protein sequence ID" value="PCK31857.1"/>
    <property type="molecule type" value="Genomic_DNA"/>
</dbReference>